<dbReference type="PANTHER" id="PTHR11552">
    <property type="entry name" value="GLUCOSE-METHANOL-CHOLINE GMC OXIDOREDUCTASE"/>
    <property type="match status" value="1"/>
</dbReference>
<name>F4PK62_CACFS</name>
<dbReference type="GO" id="GO:0050660">
    <property type="term" value="F:flavin adenine dinucleotide binding"/>
    <property type="evidence" value="ECO:0007669"/>
    <property type="project" value="InterPro"/>
</dbReference>
<reference evidence="4" key="1">
    <citation type="journal article" date="2011" name="Genome Res.">
        <title>Phylogeny-wide analysis of social amoeba genomes highlights ancient origins for complex intercellular communication.</title>
        <authorList>
            <person name="Heidel A.J."/>
            <person name="Lawal H.M."/>
            <person name="Felder M."/>
            <person name="Schilde C."/>
            <person name="Helps N.R."/>
            <person name="Tunggal B."/>
            <person name="Rivero F."/>
            <person name="John U."/>
            <person name="Schleicher M."/>
            <person name="Eichinger L."/>
            <person name="Platzer M."/>
            <person name="Noegel A.A."/>
            <person name="Schaap P."/>
            <person name="Gloeckner G."/>
        </authorList>
    </citation>
    <scope>NUCLEOTIDE SEQUENCE [LARGE SCALE GENOMIC DNA]</scope>
    <source>
        <strain evidence="4">SH3</strain>
    </source>
</reference>
<keyword evidence="2" id="KW-0732">Signal</keyword>
<evidence type="ECO:0000256" key="2">
    <source>
        <dbReference type="SAM" id="SignalP"/>
    </source>
</evidence>
<organism evidence="3 4">
    <name type="scientific">Cavenderia fasciculata</name>
    <name type="common">Slime mold</name>
    <name type="synonym">Dictyostelium fasciculatum</name>
    <dbReference type="NCBI Taxonomy" id="261658"/>
    <lineage>
        <taxon>Eukaryota</taxon>
        <taxon>Amoebozoa</taxon>
        <taxon>Evosea</taxon>
        <taxon>Eumycetozoa</taxon>
        <taxon>Dictyostelia</taxon>
        <taxon>Acytosteliales</taxon>
        <taxon>Cavenderiaceae</taxon>
        <taxon>Cavenderia</taxon>
    </lineage>
</organism>
<gene>
    <name evidence="3" type="ORF">DFA_06124</name>
</gene>
<keyword evidence="4" id="KW-1185">Reference proteome</keyword>
<evidence type="ECO:0008006" key="5">
    <source>
        <dbReference type="Google" id="ProtNLM"/>
    </source>
</evidence>
<dbReference type="InterPro" id="IPR036188">
    <property type="entry name" value="FAD/NAD-bd_sf"/>
</dbReference>
<dbReference type="InterPro" id="IPR012132">
    <property type="entry name" value="GMC_OxRdtase"/>
</dbReference>
<dbReference type="Proteomes" id="UP000007797">
    <property type="component" value="Unassembled WGS sequence"/>
</dbReference>
<feature type="chain" id="PRO_5003319348" description="Glucose-methanol-choline oxidoreductase N-terminal domain-containing protein" evidence="2">
    <location>
        <begin position="22"/>
        <end position="264"/>
    </location>
</feature>
<dbReference type="Gene3D" id="3.50.50.60">
    <property type="entry name" value="FAD/NAD(P)-binding domain"/>
    <property type="match status" value="1"/>
</dbReference>
<evidence type="ECO:0000313" key="4">
    <source>
        <dbReference type="Proteomes" id="UP000007797"/>
    </source>
</evidence>
<dbReference type="AlphaFoldDB" id="F4PK62"/>
<dbReference type="EMBL" id="GL883007">
    <property type="protein sequence ID" value="EGG23986.1"/>
    <property type="molecule type" value="Genomic_DNA"/>
</dbReference>
<protein>
    <recommendedName>
        <fullName evidence="5">Glucose-methanol-choline oxidoreductase N-terminal domain-containing protein</fullName>
    </recommendedName>
</protein>
<dbReference type="GO" id="GO:0016491">
    <property type="term" value="F:oxidoreductase activity"/>
    <property type="evidence" value="ECO:0007669"/>
    <property type="project" value="TreeGrafter"/>
</dbReference>
<proteinExistence type="inferred from homology"/>
<dbReference type="PANTHER" id="PTHR11552:SF147">
    <property type="entry name" value="CHOLINE DEHYDROGENASE, MITOCHONDRIAL"/>
    <property type="match status" value="1"/>
</dbReference>
<dbReference type="GeneID" id="14876357"/>
<dbReference type="OrthoDB" id="20088at2759"/>
<evidence type="ECO:0000256" key="1">
    <source>
        <dbReference type="ARBA" id="ARBA00010790"/>
    </source>
</evidence>
<dbReference type="KEGG" id="dfa:DFA_06124"/>
<dbReference type="RefSeq" id="XP_004361837.1">
    <property type="nucleotide sequence ID" value="XM_004361780.1"/>
</dbReference>
<feature type="signal peptide" evidence="2">
    <location>
        <begin position="1"/>
        <end position="21"/>
    </location>
</feature>
<dbReference type="SUPFAM" id="SSF51905">
    <property type="entry name" value="FAD/NAD(P)-binding domain"/>
    <property type="match status" value="1"/>
</dbReference>
<sequence>MGNRVFLLLLVLLLFINLSKCRKEDGDGGTPKCTDDHHHFEVDYLVLGAGTAGSIMASKLSEDPNTKVLLVERGEWDTSPYIYNISNWYYRWLVKPDPLYSHTYVGEPEPNFNGERPRNVVGTMVGGCSSHNGMVANSGSAERDYDEWGEMTDAKENWSGDIAKERLKEFMEIFPLTYMDRNRTWMPEMGQAIESPAMGYTFTTVEENFVVKYRAIKMEYEQQKPVKGDKDNKNDNAAEDNKTTSMVKVKGVWVQLNYRGWCWR</sequence>
<comment type="similarity">
    <text evidence="1">Belongs to the GMC oxidoreductase family.</text>
</comment>
<accession>F4PK62</accession>
<dbReference type="STRING" id="1054147.F4PK62"/>
<evidence type="ECO:0000313" key="3">
    <source>
        <dbReference type="EMBL" id="EGG23986.1"/>
    </source>
</evidence>